<dbReference type="Proteomes" id="UP000008281">
    <property type="component" value="Unassembled WGS sequence"/>
</dbReference>
<evidence type="ECO:0008006" key="4">
    <source>
        <dbReference type="Google" id="ProtNLM"/>
    </source>
</evidence>
<dbReference type="PANTHER" id="PTHR45830:SF3">
    <property type="entry name" value="G PROTEIN-COUPLED RECEPTOR-RELATED"/>
    <property type="match status" value="1"/>
</dbReference>
<dbReference type="InParanoid" id="E3N183"/>
<feature type="transmembrane region" description="Helical" evidence="1">
    <location>
        <begin position="72"/>
        <end position="95"/>
    </location>
</feature>
<dbReference type="HOGENOM" id="CLU_067919_1_0_1"/>
<feature type="transmembrane region" description="Helical" evidence="1">
    <location>
        <begin position="12"/>
        <end position="35"/>
    </location>
</feature>
<keyword evidence="1" id="KW-1133">Transmembrane helix</keyword>
<proteinExistence type="predicted"/>
<evidence type="ECO:0000313" key="3">
    <source>
        <dbReference type="Proteomes" id="UP000008281"/>
    </source>
</evidence>
<keyword evidence="3" id="KW-1185">Reference proteome</keyword>
<name>E3N183_CAERE</name>
<dbReference type="EMBL" id="DS268507">
    <property type="protein sequence ID" value="EFO83174.1"/>
    <property type="molecule type" value="Genomic_DNA"/>
</dbReference>
<evidence type="ECO:0000256" key="1">
    <source>
        <dbReference type="SAM" id="Phobius"/>
    </source>
</evidence>
<feature type="transmembrane region" description="Helical" evidence="1">
    <location>
        <begin position="260"/>
        <end position="283"/>
    </location>
</feature>
<keyword evidence="1" id="KW-0812">Transmembrane</keyword>
<gene>
    <name evidence="2" type="ORF">CRE_12952</name>
</gene>
<feature type="transmembrane region" description="Helical" evidence="1">
    <location>
        <begin position="47"/>
        <end position="66"/>
    </location>
</feature>
<dbReference type="PANTHER" id="PTHR45830">
    <property type="entry name" value="SERPENTINE RECEPTOR, CLASS I"/>
    <property type="match status" value="1"/>
</dbReference>
<feature type="transmembrane region" description="Helical" evidence="1">
    <location>
        <begin position="207"/>
        <end position="231"/>
    </location>
</feature>
<dbReference type="Gene3D" id="1.20.1070.10">
    <property type="entry name" value="Rhodopsin 7-helix transmembrane proteins"/>
    <property type="match status" value="1"/>
</dbReference>
<dbReference type="eggNOG" id="KOG2208">
    <property type="taxonomic scope" value="Eukaryota"/>
</dbReference>
<dbReference type="SUPFAM" id="SSF81321">
    <property type="entry name" value="Family A G protein-coupled receptor-like"/>
    <property type="match status" value="1"/>
</dbReference>
<organism evidence="3">
    <name type="scientific">Caenorhabditis remanei</name>
    <name type="common">Caenorhabditis vulgaris</name>
    <dbReference type="NCBI Taxonomy" id="31234"/>
    <lineage>
        <taxon>Eukaryota</taxon>
        <taxon>Metazoa</taxon>
        <taxon>Ecdysozoa</taxon>
        <taxon>Nematoda</taxon>
        <taxon>Chromadorea</taxon>
        <taxon>Rhabditida</taxon>
        <taxon>Rhabditina</taxon>
        <taxon>Rhabditomorpha</taxon>
        <taxon>Rhabditoidea</taxon>
        <taxon>Rhabditidae</taxon>
        <taxon>Peloderinae</taxon>
        <taxon>Caenorhabditis</taxon>
    </lineage>
</organism>
<feature type="transmembrane region" description="Helical" evidence="1">
    <location>
        <begin position="151"/>
        <end position="172"/>
    </location>
</feature>
<dbReference type="InterPro" id="IPR019429">
    <property type="entry name" value="7TM_GPCR_serpentine_rcpt_Sri"/>
</dbReference>
<feature type="transmembrane region" description="Helical" evidence="1">
    <location>
        <begin position="107"/>
        <end position="131"/>
    </location>
</feature>
<dbReference type="OrthoDB" id="5869954at2759"/>
<sequence length="350" mass="40869">MQYNIDFTEPYWIVPCYHVIGIISFFLNSLGIYMLIFQCKKLGTFRFYLLAYLSMCFLTDIHFTFLMQAVPLFPFVAGYVVGILYEWLGVSLYYSVVSFRRTEVIEFIFDLQIMGFSFVSLQLQFLLMTFIQKHQTIAIILKTHVLPKFLFFAHYLLCLITPLLITLGINIVHIQKEEQLRYIAEFYPEYLPNFQQLSNFELYIKNYIYVIMATVLIIFLSGGCLLLGYIITDIFRLLSVLKLQISPGTLKKHEDAIRSLIVQISTIILCVSPLSLLMVSILWEFRNAQLLSSICLLLFTAHSSINIISLFLFFPPFREFASKYMRCMRKRRVTTEVRGSAALFLKIFIP</sequence>
<evidence type="ECO:0000313" key="2">
    <source>
        <dbReference type="EMBL" id="EFO83174.1"/>
    </source>
</evidence>
<protein>
    <recommendedName>
        <fullName evidence="4">Serpentine Receptor, class I</fullName>
    </recommendedName>
</protein>
<keyword evidence="1" id="KW-0472">Membrane</keyword>
<reference evidence="2" key="1">
    <citation type="submission" date="2007-07" db="EMBL/GenBank/DDBJ databases">
        <title>PCAP assembly of the Caenorhabditis remanei genome.</title>
        <authorList>
            <consortium name="The Caenorhabditis remanei Sequencing Consortium"/>
            <person name="Wilson R.K."/>
        </authorList>
    </citation>
    <scope>NUCLEOTIDE SEQUENCE [LARGE SCALE GENOMIC DNA]</scope>
    <source>
        <strain evidence="2">PB4641</strain>
    </source>
</reference>
<accession>E3N183</accession>
<feature type="transmembrane region" description="Helical" evidence="1">
    <location>
        <begin position="290"/>
        <end position="314"/>
    </location>
</feature>
<dbReference type="AlphaFoldDB" id="E3N183"/>
<dbReference type="Pfam" id="PF10327">
    <property type="entry name" value="7TM_GPCR_Sri"/>
    <property type="match status" value="1"/>
</dbReference>